<gene>
    <name evidence="1" type="ORF">UFOPK3554_00965</name>
</gene>
<reference evidence="1" key="1">
    <citation type="submission" date="2020-05" db="EMBL/GenBank/DDBJ databases">
        <authorList>
            <person name="Chiriac C."/>
            <person name="Salcher M."/>
            <person name="Ghai R."/>
            <person name="Kavagutti S V."/>
        </authorList>
    </citation>
    <scope>NUCLEOTIDE SEQUENCE</scope>
</reference>
<dbReference type="EMBL" id="CAFBSG010000013">
    <property type="protein sequence ID" value="CAB5240634.1"/>
    <property type="molecule type" value="Genomic_DNA"/>
</dbReference>
<accession>A0A6J7XTG8</accession>
<evidence type="ECO:0000313" key="1">
    <source>
        <dbReference type="EMBL" id="CAB5240634.1"/>
    </source>
</evidence>
<organism evidence="1">
    <name type="scientific">freshwater metagenome</name>
    <dbReference type="NCBI Taxonomy" id="449393"/>
    <lineage>
        <taxon>unclassified sequences</taxon>
        <taxon>metagenomes</taxon>
        <taxon>ecological metagenomes</taxon>
    </lineage>
</organism>
<name>A0A6J7XTG8_9ZZZZ</name>
<dbReference type="AlphaFoldDB" id="A0A6J7XTG8"/>
<sequence length="88" mass="10098">MGLDLLTLKAQWNDVLDCLERKDRIAWMAFFDARLASFDGTVLFLDYSDARKFGSSHEYQQARISHLTALKESMTEVLGENIEIQEIA</sequence>
<proteinExistence type="predicted"/>
<protein>
    <submittedName>
        <fullName evidence="1">Unannotated protein</fullName>
    </submittedName>
</protein>